<keyword evidence="2" id="KW-1185">Reference proteome</keyword>
<name>E6K4C1_9BACT</name>
<organism evidence="1 2">
    <name type="scientific">Segatella buccae ATCC 33574</name>
    <dbReference type="NCBI Taxonomy" id="873513"/>
    <lineage>
        <taxon>Bacteria</taxon>
        <taxon>Pseudomonadati</taxon>
        <taxon>Bacteroidota</taxon>
        <taxon>Bacteroidia</taxon>
        <taxon>Bacteroidales</taxon>
        <taxon>Prevotellaceae</taxon>
        <taxon>Segatella</taxon>
    </lineage>
</organism>
<evidence type="ECO:0000313" key="1">
    <source>
        <dbReference type="EMBL" id="EFU31567.1"/>
    </source>
</evidence>
<comment type="caution">
    <text evidence="1">The sequence shown here is derived from an EMBL/GenBank/DDBJ whole genome shotgun (WGS) entry which is preliminary data.</text>
</comment>
<dbReference type="Proteomes" id="UP000003112">
    <property type="component" value="Unassembled WGS sequence"/>
</dbReference>
<accession>E6K4C1</accession>
<gene>
    <name evidence="1" type="ORF">HMPREF6485_0494</name>
</gene>
<sequence>MSSSCLRHLKCTFCKHVQCLRHKDSLFFDKFQMEGAYSSIFVVSSQTRK</sequence>
<evidence type="ECO:0000313" key="2">
    <source>
        <dbReference type="Proteomes" id="UP000003112"/>
    </source>
</evidence>
<dbReference type="EMBL" id="AEPD01000011">
    <property type="protein sequence ID" value="EFU31567.1"/>
    <property type="molecule type" value="Genomic_DNA"/>
</dbReference>
<protein>
    <submittedName>
        <fullName evidence="1">Uncharacterized protein</fullName>
    </submittedName>
</protein>
<proteinExistence type="predicted"/>
<dbReference type="AlphaFoldDB" id="E6K4C1"/>
<dbReference type="HOGENOM" id="CLU_3139091_0_0_10"/>
<reference evidence="1 2" key="1">
    <citation type="submission" date="2010-10" db="EMBL/GenBank/DDBJ databases">
        <authorList>
            <person name="Muzny D."/>
            <person name="Qin X."/>
            <person name="Deng J."/>
            <person name="Jiang H."/>
            <person name="Liu Y."/>
            <person name="Qu J."/>
            <person name="Song X.-Z."/>
            <person name="Zhang L."/>
            <person name="Thornton R."/>
            <person name="Coyle M."/>
            <person name="Francisco L."/>
            <person name="Jackson L."/>
            <person name="Javaid M."/>
            <person name="Korchina V."/>
            <person name="Kovar C."/>
            <person name="Mata R."/>
            <person name="Mathew T."/>
            <person name="Ngo R."/>
            <person name="Nguyen L."/>
            <person name="Nguyen N."/>
            <person name="Okwuonu G."/>
            <person name="Ongeri F."/>
            <person name="Pham C."/>
            <person name="Simmons D."/>
            <person name="Wilczek-Boney K."/>
            <person name="Hale W."/>
            <person name="Jakkamsetti A."/>
            <person name="Pham P."/>
            <person name="Ruth R."/>
            <person name="San Lucas F."/>
            <person name="Warren J."/>
            <person name="Zhang J."/>
            <person name="Zhao Z."/>
            <person name="Zhou C."/>
            <person name="Zhu D."/>
            <person name="Lee S."/>
            <person name="Bess C."/>
            <person name="Blankenburg K."/>
            <person name="Forbes L."/>
            <person name="Fu Q."/>
            <person name="Gubbala S."/>
            <person name="Hirani K."/>
            <person name="Jayaseelan J.C."/>
            <person name="Lara F."/>
            <person name="Munidasa M."/>
            <person name="Palculict T."/>
            <person name="Patil S."/>
            <person name="Pu L.-L."/>
            <person name="Saada N."/>
            <person name="Tang L."/>
            <person name="Weissenberger G."/>
            <person name="Zhu Y."/>
            <person name="Hemphill L."/>
            <person name="Shang Y."/>
            <person name="Youmans B."/>
            <person name="Ayvaz T."/>
            <person name="Ross M."/>
            <person name="Santibanez J."/>
            <person name="Aqrawi P."/>
            <person name="Gross S."/>
            <person name="Joshi V."/>
            <person name="Fowler G."/>
            <person name="Nazareth L."/>
            <person name="Reid J."/>
            <person name="Worley K."/>
            <person name="Petrosino J."/>
            <person name="Highlander S."/>
            <person name="Gibbs R."/>
        </authorList>
    </citation>
    <scope>NUCLEOTIDE SEQUENCE [LARGE SCALE GENOMIC DNA]</scope>
    <source>
        <strain evidence="1 2">ATCC 33574</strain>
    </source>
</reference>